<feature type="signal peptide" evidence="1">
    <location>
        <begin position="1"/>
        <end position="20"/>
    </location>
</feature>
<dbReference type="OrthoDB" id="5289038at2"/>
<evidence type="ECO:0008006" key="4">
    <source>
        <dbReference type="Google" id="ProtNLM"/>
    </source>
</evidence>
<dbReference type="AlphaFoldDB" id="K7YU23"/>
<dbReference type="RefSeq" id="WP_015089609.1">
    <property type="nucleotide sequence ID" value="NC_019567.1"/>
</dbReference>
<reference evidence="2 3" key="1">
    <citation type="journal article" date="2012" name="BMC Genomics">
        <title>Genome analysis of a simultaneously predatory and prey-independent, novel Bdellovibrio bacteriovorus from the River Tiber, supports in silico predictions of both ancient and recent lateral gene transfer from diverse bacteria.</title>
        <authorList>
            <person name="Hobley L."/>
            <person name="Lerner T.R."/>
            <person name="Williams L.E."/>
            <person name="Lambert C."/>
            <person name="Till R."/>
            <person name="Milner D.S."/>
            <person name="Basford S.M."/>
            <person name="Capeness M.J."/>
            <person name="Fenton A.K."/>
            <person name="Atterbury R.J."/>
            <person name="Harris M.A."/>
            <person name="Sockett R.E."/>
        </authorList>
    </citation>
    <scope>NUCLEOTIDE SEQUENCE [LARGE SCALE GENOMIC DNA]</scope>
    <source>
        <strain evidence="2 3">Tiberius</strain>
    </source>
</reference>
<dbReference type="HOGENOM" id="CLU_737054_0_0_7"/>
<accession>K7YU23</accession>
<dbReference type="KEGG" id="bbat:Bdt_0417"/>
<evidence type="ECO:0000313" key="2">
    <source>
        <dbReference type="EMBL" id="AFY00125.1"/>
    </source>
</evidence>
<organism evidence="2 3">
    <name type="scientific">Bdellovibrio bacteriovorus str. Tiberius</name>
    <dbReference type="NCBI Taxonomy" id="1069642"/>
    <lineage>
        <taxon>Bacteria</taxon>
        <taxon>Pseudomonadati</taxon>
        <taxon>Bdellovibrionota</taxon>
        <taxon>Bdellovibrionia</taxon>
        <taxon>Bdellovibrionales</taxon>
        <taxon>Pseudobdellovibrionaceae</taxon>
        <taxon>Bdellovibrio</taxon>
    </lineage>
</organism>
<protein>
    <recommendedName>
        <fullName evidence="4">Major outer membrane protein</fullName>
    </recommendedName>
</protein>
<keyword evidence="1" id="KW-0732">Signal</keyword>
<evidence type="ECO:0000313" key="3">
    <source>
        <dbReference type="Proteomes" id="UP000010074"/>
    </source>
</evidence>
<name>K7YU23_BDEBC</name>
<feature type="chain" id="PRO_5003913903" description="Major outer membrane protein" evidence="1">
    <location>
        <begin position="21"/>
        <end position="347"/>
    </location>
</feature>
<sequence length="347" mass="37134">MKKILVAAALTMAAAPAAMASKARVEALANSRHVLDFQTAFDRPYQFMALSEQATIEWGQTGDTVPANPHAEGGFVKRHGDDSAFGLYFGRRSADFSEVIDTVNAGGAGLLKEQNGLNFFYASKLNDWTWGATLKYSNGKDDANDAKVSSMGVAVAASNGTWDFELVQGFTGKSENAAAEVESKGLTNITVGYHMSPEMEFYANAKMVKVEGDGALAGQEIEKNSYKLGMVNTLSKSEEGNFFYGVEVASVKTKDVSESLLLPVYMGVEHNAASWLVLRASVAQNVILNETKDDASGDKTDLDSTAMAAGVGIKFGKSLIDATFTQTDAGTINSDNLFSQVAYTYTF</sequence>
<dbReference type="EMBL" id="CP002930">
    <property type="protein sequence ID" value="AFY00125.1"/>
    <property type="molecule type" value="Genomic_DNA"/>
</dbReference>
<dbReference type="Proteomes" id="UP000010074">
    <property type="component" value="Chromosome"/>
</dbReference>
<evidence type="ECO:0000256" key="1">
    <source>
        <dbReference type="SAM" id="SignalP"/>
    </source>
</evidence>
<proteinExistence type="predicted"/>
<dbReference type="PATRIC" id="fig|1069642.3.peg.409"/>
<gene>
    <name evidence="2" type="ORF">Bdt_0417</name>
</gene>